<dbReference type="Proteomes" id="UP000223913">
    <property type="component" value="Unassembled WGS sequence"/>
</dbReference>
<sequence length="1094" mass="120920">MPPEVTHIHFQNDLEYTNEVNVYTFRNFYNGAGVGIGDFNRDGLADLFFSGNQVDNKLYLNQGEFSFLDITEQAGVASQNVWTTGVSIADINGDGWLDIYICKSGDIKGENRHNELFLNRGISGEQDGMKTVRFEEVSKAYGLDDLGLSTHAAFFDYDLDGDLDCYLLNNSFRSIGNYDLIPDQRKVRDESGGNKLLRNDLEKNDAGEVIGGRFTDVSEEAGIYGSAIGFGLGVTIGDVNQDGWPDIYVSNDFFEKDYLYLNQQDGTFRESVDQMLSEISMGSMGADLADVNNDGMPEIFVTEMLPREEGRLKSKAQFENWNKYRANIKNGYHQQFARNVLQMNAGGGKFLEVGRYAGVEATDWSWGALIFDMDNDGWKDIFVANGIFKDLLDQDFINFFSDPAEVRRVLNDPEGGIVKLVDQIPSEPLSNFAFHNDGNMSFTNKAEEWGLGQKSFSNGSAYGDLDNDGDLDLVVNNINMPPVVYRNNSEGHFLQLALSDDSSANRHGIGAKIQVFTGDQVQYLEVFPARGFMSSVDLKAHFGLGTARQVDSVQVTWPDRTVDKLFALPADTLIQLAKGSTTAEAVALAYGLPSVAGPLLVPDVSFNPEFRHREQDYSDFDREALLVQMHSGEGPACCVGDINRDGLSDFYVGGAKDQAGQLFVQNPDGTFRTVDVPAFMNHLSSEDTDCLFFDANGDGADDLYVASGSSEFGPNNANLADRLYFNAGNGELEFSNQILPSFRFENSSAVKALDFDQDGDQDLVVSIFIQPFVYGVPSDMYLLENDGSGQFKNVSKSKAPDFARLGMISDVEVLDFDGDGDTDIVAVGEWMGVRLFVNQNGTFTPHESNELTALSGLWNTVTAADLDQDGRTDLLLGNHGRNSRLTGDPEHPLLMYVNDFDQNGKPEQVIAYTRESGEYPFALRNDLLKQLPYLGKQYPNFESYARQRIQDIFSPEQLSGGLTYKAVEMRSGILWNEGGGRFDFAALPLEAQLSPIYAYYVTDLNGDGNLDVLAGGNQHRMKPEIGINAGSVGLVMLGDGKRDFRALTHQESGLYMDGEIRKIVGLRSGGKRQILFAKNHDQPEILMPNLTTNE</sequence>
<evidence type="ECO:0000313" key="4">
    <source>
        <dbReference type="Proteomes" id="UP000223913"/>
    </source>
</evidence>
<dbReference type="OrthoDB" id="600363at2"/>
<protein>
    <recommendedName>
        <fullName evidence="2">ASPIC/UnbV domain-containing protein</fullName>
    </recommendedName>
</protein>
<keyword evidence="1" id="KW-0732">Signal</keyword>
<gene>
    <name evidence="3" type="ORF">CRP01_25190</name>
</gene>
<dbReference type="InterPro" id="IPR027039">
    <property type="entry name" value="Crtac1"/>
</dbReference>
<evidence type="ECO:0000256" key="1">
    <source>
        <dbReference type="ARBA" id="ARBA00022729"/>
    </source>
</evidence>
<organism evidence="3 4">
    <name type="scientific">Flavilitoribacter nigricans (strain ATCC 23147 / DSM 23189 / NBRC 102662 / NCIMB 1420 / SS-2)</name>
    <name type="common">Lewinella nigricans</name>
    <dbReference type="NCBI Taxonomy" id="1122177"/>
    <lineage>
        <taxon>Bacteria</taxon>
        <taxon>Pseudomonadati</taxon>
        <taxon>Bacteroidota</taxon>
        <taxon>Saprospiria</taxon>
        <taxon>Saprospirales</taxon>
        <taxon>Lewinellaceae</taxon>
        <taxon>Flavilitoribacter</taxon>
    </lineage>
</organism>
<dbReference type="PANTHER" id="PTHR16026:SF0">
    <property type="entry name" value="CARTILAGE ACIDIC PROTEIN 1"/>
    <property type="match status" value="1"/>
</dbReference>
<feature type="domain" description="ASPIC/UnbV" evidence="2">
    <location>
        <begin position="508"/>
        <end position="573"/>
    </location>
</feature>
<dbReference type="AlphaFoldDB" id="A0A2D0N6W1"/>
<comment type="caution">
    <text evidence="3">The sequence shown here is derived from an EMBL/GenBank/DDBJ whole genome shotgun (WGS) entry which is preliminary data.</text>
</comment>
<evidence type="ECO:0000313" key="3">
    <source>
        <dbReference type="EMBL" id="PHN03869.1"/>
    </source>
</evidence>
<dbReference type="PANTHER" id="PTHR16026">
    <property type="entry name" value="CARTILAGE ACIDIC PROTEIN 1"/>
    <property type="match status" value="1"/>
</dbReference>
<dbReference type="Pfam" id="PF13517">
    <property type="entry name" value="FG-GAP_3"/>
    <property type="match status" value="4"/>
</dbReference>
<accession>A0A2D0N6W1</accession>
<evidence type="ECO:0000259" key="2">
    <source>
        <dbReference type="Pfam" id="PF07593"/>
    </source>
</evidence>
<reference evidence="3 4" key="1">
    <citation type="submission" date="2017-10" db="EMBL/GenBank/DDBJ databases">
        <title>The draft genome sequence of Lewinella nigricans NBRC 102662.</title>
        <authorList>
            <person name="Wang K."/>
        </authorList>
    </citation>
    <scope>NUCLEOTIDE SEQUENCE [LARGE SCALE GENOMIC DNA]</scope>
    <source>
        <strain evidence="3 4">NBRC 102662</strain>
    </source>
</reference>
<name>A0A2D0N6W1_FLAN2</name>
<dbReference type="Gene3D" id="2.130.10.130">
    <property type="entry name" value="Integrin alpha, N-terminal"/>
    <property type="match status" value="4"/>
</dbReference>
<dbReference type="InterPro" id="IPR013517">
    <property type="entry name" value="FG-GAP"/>
</dbReference>
<dbReference type="SUPFAM" id="SSF69318">
    <property type="entry name" value="Integrin alpha N-terminal domain"/>
    <property type="match status" value="3"/>
</dbReference>
<proteinExistence type="predicted"/>
<keyword evidence="4" id="KW-1185">Reference proteome</keyword>
<dbReference type="InterPro" id="IPR011519">
    <property type="entry name" value="UnbV_ASPIC"/>
</dbReference>
<dbReference type="Pfam" id="PF07593">
    <property type="entry name" value="UnbV_ASPIC"/>
    <property type="match status" value="1"/>
</dbReference>
<dbReference type="InterPro" id="IPR028994">
    <property type="entry name" value="Integrin_alpha_N"/>
</dbReference>
<dbReference type="EMBL" id="PDUD01000029">
    <property type="protein sequence ID" value="PHN03869.1"/>
    <property type="molecule type" value="Genomic_DNA"/>
</dbReference>